<keyword evidence="4" id="KW-1185">Reference proteome</keyword>
<keyword evidence="2" id="KW-0812">Transmembrane</keyword>
<sequence length="209" mass="21778">MSQSGPYPGPSPQPGRDPDEPYTEPADPWSGHPTWPATPAPGSPATGFEPSYGFDRSQSGTGWTPPPAPPRRRGPGTAIVVLVVVLGVLVVIGGGVAWWLLAGGGDEPVAKPQPAPSSAVPSAAPSDETDARFVTAGQCVRNEGSEDVPQMTIAPCGEGTFEVLKRVDGATTGEPDAQKKCAAVTGYTNWYFYDSELDALDFVLCLRGK</sequence>
<organism evidence="3 4">
    <name type="scientific">Spirilliplanes yamanashiensis</name>
    <dbReference type="NCBI Taxonomy" id="42233"/>
    <lineage>
        <taxon>Bacteria</taxon>
        <taxon>Bacillati</taxon>
        <taxon>Actinomycetota</taxon>
        <taxon>Actinomycetes</taxon>
        <taxon>Micromonosporales</taxon>
        <taxon>Micromonosporaceae</taxon>
        <taxon>Spirilliplanes</taxon>
    </lineage>
</organism>
<comment type="caution">
    <text evidence="3">The sequence shown here is derived from an EMBL/GenBank/DDBJ whole genome shotgun (WGS) entry which is preliminary data.</text>
</comment>
<feature type="region of interest" description="Disordered" evidence="1">
    <location>
        <begin position="108"/>
        <end position="128"/>
    </location>
</feature>
<name>A0A8J4DHY0_9ACTN</name>
<dbReference type="EMBL" id="BOOY01000011">
    <property type="protein sequence ID" value="GIJ02547.1"/>
    <property type="molecule type" value="Genomic_DNA"/>
</dbReference>
<proteinExistence type="predicted"/>
<dbReference type="AlphaFoldDB" id="A0A8J4DHY0"/>
<evidence type="ECO:0000313" key="3">
    <source>
        <dbReference type="EMBL" id="GIJ02547.1"/>
    </source>
</evidence>
<feature type="compositionally biased region" description="Low complexity" evidence="1">
    <location>
        <begin position="110"/>
        <end position="126"/>
    </location>
</feature>
<reference evidence="3" key="1">
    <citation type="submission" date="2021-01" db="EMBL/GenBank/DDBJ databases">
        <title>Whole genome shotgun sequence of Spirilliplanes yamanashiensis NBRC 15828.</title>
        <authorList>
            <person name="Komaki H."/>
            <person name="Tamura T."/>
        </authorList>
    </citation>
    <scope>NUCLEOTIDE SEQUENCE</scope>
    <source>
        <strain evidence="3">NBRC 15828</strain>
    </source>
</reference>
<feature type="region of interest" description="Disordered" evidence="1">
    <location>
        <begin position="1"/>
        <end position="72"/>
    </location>
</feature>
<dbReference type="RefSeq" id="WP_203937852.1">
    <property type="nucleotide sequence ID" value="NZ_BAAAGJ010000012.1"/>
</dbReference>
<evidence type="ECO:0000313" key="4">
    <source>
        <dbReference type="Proteomes" id="UP000652013"/>
    </source>
</evidence>
<keyword evidence="2" id="KW-1133">Transmembrane helix</keyword>
<gene>
    <name evidence="3" type="ORF">Sya03_18990</name>
</gene>
<evidence type="ECO:0000256" key="2">
    <source>
        <dbReference type="SAM" id="Phobius"/>
    </source>
</evidence>
<dbReference type="Proteomes" id="UP000652013">
    <property type="component" value="Unassembled WGS sequence"/>
</dbReference>
<accession>A0A8J4DHY0</accession>
<protein>
    <submittedName>
        <fullName evidence="3">Uncharacterized protein</fullName>
    </submittedName>
</protein>
<feature type="transmembrane region" description="Helical" evidence="2">
    <location>
        <begin position="79"/>
        <end position="101"/>
    </location>
</feature>
<evidence type="ECO:0000256" key="1">
    <source>
        <dbReference type="SAM" id="MobiDB-lite"/>
    </source>
</evidence>
<keyword evidence="2" id="KW-0472">Membrane</keyword>